<comment type="caution">
    <text evidence="2">The sequence shown here is derived from an EMBL/GenBank/DDBJ whole genome shotgun (WGS) entry which is preliminary data.</text>
</comment>
<dbReference type="InterPro" id="IPR011990">
    <property type="entry name" value="TPR-like_helical_dom_sf"/>
</dbReference>
<reference evidence="2 3" key="1">
    <citation type="submission" date="2019-05" db="EMBL/GenBank/DDBJ databases">
        <authorList>
            <person name="Qu J.-H."/>
        </authorList>
    </citation>
    <scope>NUCLEOTIDE SEQUENCE [LARGE SCALE GENOMIC DNA]</scope>
    <source>
        <strain evidence="2 3">NS28</strain>
    </source>
</reference>
<feature type="chain" id="PRO_5024347912" description="Tetratricopeptide repeat protein" evidence="1">
    <location>
        <begin position="21"/>
        <end position="217"/>
    </location>
</feature>
<organism evidence="2 3">
    <name type="scientific">Dyadobacter flavalbus</name>
    <dbReference type="NCBI Taxonomy" id="2579942"/>
    <lineage>
        <taxon>Bacteria</taxon>
        <taxon>Pseudomonadati</taxon>
        <taxon>Bacteroidota</taxon>
        <taxon>Cytophagia</taxon>
        <taxon>Cytophagales</taxon>
        <taxon>Spirosomataceae</taxon>
        <taxon>Dyadobacter</taxon>
    </lineage>
</organism>
<protein>
    <recommendedName>
        <fullName evidence="4">Tetratricopeptide repeat protein</fullName>
    </recommendedName>
</protein>
<dbReference type="AlphaFoldDB" id="A0A5M8QNW9"/>
<dbReference type="SUPFAM" id="SSF48452">
    <property type="entry name" value="TPR-like"/>
    <property type="match status" value="1"/>
</dbReference>
<dbReference type="Proteomes" id="UP000323994">
    <property type="component" value="Unassembled WGS sequence"/>
</dbReference>
<proteinExistence type="predicted"/>
<dbReference type="Gene3D" id="1.25.40.10">
    <property type="entry name" value="Tetratricopeptide repeat domain"/>
    <property type="match status" value="1"/>
</dbReference>
<sequence length="217" mass="23611">MKKLTFIITVLLLSVLSVKAQDSPFQKIMKKEIEKINKADSLAQFQQSANAFSRIAELNPTEWQPLYYHALACTFQGLSNKLTLDQKDEALAKAEDLAKKAEGISADNSEIIALKGFITMAKVSADPAGRGQSLSGQALAEFGRSLAIDSKNPRALILMAQMEAGIARFFGSGMEKACSLAKQSMAIFAAQDEEVLKAAMKPTWGRRIAESMSKSCE</sequence>
<evidence type="ECO:0000313" key="2">
    <source>
        <dbReference type="EMBL" id="KAA6436704.1"/>
    </source>
</evidence>
<accession>A0A5M8QNW9</accession>
<evidence type="ECO:0000256" key="1">
    <source>
        <dbReference type="SAM" id="SignalP"/>
    </source>
</evidence>
<gene>
    <name evidence="2" type="ORF">FEM33_21430</name>
</gene>
<keyword evidence="3" id="KW-1185">Reference proteome</keyword>
<dbReference type="EMBL" id="VBSN01000066">
    <property type="protein sequence ID" value="KAA6436704.1"/>
    <property type="molecule type" value="Genomic_DNA"/>
</dbReference>
<name>A0A5M8QNW9_9BACT</name>
<evidence type="ECO:0000313" key="3">
    <source>
        <dbReference type="Proteomes" id="UP000323994"/>
    </source>
</evidence>
<dbReference type="OrthoDB" id="1150971at2"/>
<feature type="signal peptide" evidence="1">
    <location>
        <begin position="1"/>
        <end position="20"/>
    </location>
</feature>
<keyword evidence="1" id="KW-0732">Signal</keyword>
<dbReference type="RefSeq" id="WP_139014024.1">
    <property type="nucleotide sequence ID" value="NZ_VBSN01000066.1"/>
</dbReference>
<evidence type="ECO:0008006" key="4">
    <source>
        <dbReference type="Google" id="ProtNLM"/>
    </source>
</evidence>